<dbReference type="GO" id="GO:0071897">
    <property type="term" value="P:DNA biosynthetic process"/>
    <property type="evidence" value="ECO:0007669"/>
    <property type="project" value="UniProtKB-ARBA"/>
</dbReference>
<evidence type="ECO:0000313" key="2">
    <source>
        <dbReference type="EMBL" id="CAI6377821.1"/>
    </source>
</evidence>
<dbReference type="InterPro" id="IPR043502">
    <property type="entry name" value="DNA/RNA_pol_sf"/>
</dbReference>
<protein>
    <recommendedName>
        <fullName evidence="1">Reverse transcriptase domain-containing protein</fullName>
    </recommendedName>
</protein>
<dbReference type="Proteomes" id="UP001160148">
    <property type="component" value="Unassembled WGS sequence"/>
</dbReference>
<proteinExistence type="predicted"/>
<dbReference type="PROSITE" id="PS50878">
    <property type="entry name" value="RT_POL"/>
    <property type="match status" value="1"/>
</dbReference>
<dbReference type="PANTHER" id="PTHR33332">
    <property type="entry name" value="REVERSE TRANSCRIPTASE DOMAIN-CONTAINING PROTEIN"/>
    <property type="match status" value="1"/>
</dbReference>
<dbReference type="Pfam" id="PF00078">
    <property type="entry name" value="RVT_1"/>
    <property type="match status" value="1"/>
</dbReference>
<sequence>MDTDETAHLRQTFSNSVTLFNSKALITRHSKIQTGKIKKVRGKSVPAYLLHILRSYLSNRSLLYGDAERREVTSGVPQGSVLGPLLWNIMYDELLRLETPGNIKGISSSTLIAFADDVAVVATGHTTTLLEEAMNQTLDLVSKWIKDTGLTLSVGKTEAIMLTTKRGYTPPRFILEGALLQLQEHVRYLGVELCKKLGFGKHLQCAAEKATKTVSSLSRLMPNVGGPRQKKRQLLMSVAQSQLLYAAPIWASALVFEVNIKKLLKPQRKMAIRVSSAYCTVSTNAILVVSGLLPLHIMVPERTAMRAAQKAGSAPPSKKELRQESLNKWQNEWEKSGTGEWTKRLIPDLRPWVSRSFGLVNFHITQFLTGHGCFGKYLWRFKKLDSPVCHDCQAPMDDPEHAFFICDRWWRRRRALEVATDIEFTPETVVNTMLESRAKWDAVCGFVVEVLKIREEEERQRQRHIQQI</sequence>
<comment type="caution">
    <text evidence="2">The sequence shown here is derived from an EMBL/GenBank/DDBJ whole genome shotgun (WGS) entry which is preliminary data.</text>
</comment>
<dbReference type="EMBL" id="CARXXK010001871">
    <property type="protein sequence ID" value="CAI6377821.1"/>
    <property type="molecule type" value="Genomic_DNA"/>
</dbReference>
<feature type="domain" description="Reverse transcriptase" evidence="1">
    <location>
        <begin position="1"/>
        <end position="193"/>
    </location>
</feature>
<evidence type="ECO:0000259" key="1">
    <source>
        <dbReference type="PROSITE" id="PS50878"/>
    </source>
</evidence>
<organism evidence="2 3">
    <name type="scientific">Macrosiphum euphorbiae</name>
    <name type="common">potato aphid</name>
    <dbReference type="NCBI Taxonomy" id="13131"/>
    <lineage>
        <taxon>Eukaryota</taxon>
        <taxon>Metazoa</taxon>
        <taxon>Ecdysozoa</taxon>
        <taxon>Arthropoda</taxon>
        <taxon>Hexapoda</taxon>
        <taxon>Insecta</taxon>
        <taxon>Pterygota</taxon>
        <taxon>Neoptera</taxon>
        <taxon>Paraneoptera</taxon>
        <taxon>Hemiptera</taxon>
        <taxon>Sternorrhyncha</taxon>
        <taxon>Aphidomorpha</taxon>
        <taxon>Aphidoidea</taxon>
        <taxon>Aphididae</taxon>
        <taxon>Macrosiphini</taxon>
        <taxon>Macrosiphum</taxon>
    </lineage>
</organism>
<dbReference type="AlphaFoldDB" id="A0AAV0YBF3"/>
<dbReference type="SUPFAM" id="SSF56672">
    <property type="entry name" value="DNA/RNA polymerases"/>
    <property type="match status" value="1"/>
</dbReference>
<keyword evidence="3" id="KW-1185">Reference proteome</keyword>
<name>A0AAV0YBF3_9HEMI</name>
<evidence type="ECO:0000313" key="3">
    <source>
        <dbReference type="Proteomes" id="UP001160148"/>
    </source>
</evidence>
<accession>A0AAV0YBF3</accession>
<gene>
    <name evidence="2" type="ORF">MEUPH1_LOCUS31021</name>
</gene>
<reference evidence="2 3" key="1">
    <citation type="submission" date="2023-01" db="EMBL/GenBank/DDBJ databases">
        <authorList>
            <person name="Whitehead M."/>
        </authorList>
    </citation>
    <scope>NUCLEOTIDE SEQUENCE [LARGE SCALE GENOMIC DNA]</scope>
</reference>
<dbReference type="InterPro" id="IPR000477">
    <property type="entry name" value="RT_dom"/>
</dbReference>